<evidence type="ECO:0000259" key="12">
    <source>
        <dbReference type="Pfam" id="PF00394"/>
    </source>
</evidence>
<dbReference type="GO" id="GO:0033215">
    <property type="term" value="P:reductive iron assimilation"/>
    <property type="evidence" value="ECO:0007669"/>
    <property type="project" value="TreeGrafter"/>
</dbReference>
<dbReference type="FunFam" id="2.60.40.420:FF:000022">
    <property type="entry name" value="FET5p Multicopper oxidase"/>
    <property type="match status" value="1"/>
</dbReference>
<protein>
    <recommendedName>
        <fullName evidence="17">Iron transport multicopper oxidase FET3</fullName>
    </recommendedName>
</protein>
<evidence type="ECO:0000256" key="6">
    <source>
        <dbReference type="ARBA" id="ARBA00023002"/>
    </source>
</evidence>
<dbReference type="SUPFAM" id="SSF49503">
    <property type="entry name" value="Cupredoxins"/>
    <property type="match status" value="3"/>
</dbReference>
<dbReference type="InterPro" id="IPR011706">
    <property type="entry name" value="Cu-oxidase_C"/>
</dbReference>
<dbReference type="PROSITE" id="PS00079">
    <property type="entry name" value="MULTICOPPER_OXIDASE1"/>
    <property type="match status" value="2"/>
</dbReference>
<evidence type="ECO:0000256" key="5">
    <source>
        <dbReference type="ARBA" id="ARBA00022729"/>
    </source>
</evidence>
<keyword evidence="4" id="KW-0479">Metal-binding</keyword>
<keyword evidence="10" id="KW-0472">Membrane</keyword>
<feature type="compositionally biased region" description="Low complexity" evidence="9">
    <location>
        <begin position="622"/>
        <end position="641"/>
    </location>
</feature>
<dbReference type="GO" id="GO:0005507">
    <property type="term" value="F:copper ion binding"/>
    <property type="evidence" value="ECO:0007669"/>
    <property type="project" value="InterPro"/>
</dbReference>
<dbReference type="InterPro" id="IPR001117">
    <property type="entry name" value="Cu-oxidase_2nd"/>
</dbReference>
<feature type="domain" description="Plastocyanin-like" evidence="13">
    <location>
        <begin position="363"/>
        <end position="502"/>
    </location>
</feature>
<evidence type="ECO:0000256" key="11">
    <source>
        <dbReference type="SAM" id="SignalP"/>
    </source>
</evidence>
<dbReference type="AlphaFoldDB" id="A0A875S3Z5"/>
<reference evidence="15" key="1">
    <citation type="submission" date="2020-10" db="EMBL/GenBank/DDBJ databases">
        <authorList>
            <person name="Roach M.J.R."/>
        </authorList>
    </citation>
    <scope>NUCLEOTIDE SEQUENCE</scope>
    <source>
        <strain evidence="15">CBS 1945</strain>
    </source>
</reference>
<dbReference type="Pfam" id="PF07731">
    <property type="entry name" value="Cu-oxidase_2"/>
    <property type="match status" value="1"/>
</dbReference>
<feature type="region of interest" description="Disordered" evidence="9">
    <location>
        <begin position="608"/>
        <end position="661"/>
    </location>
</feature>
<dbReference type="InterPro" id="IPR011707">
    <property type="entry name" value="Cu-oxidase-like_N"/>
</dbReference>
<dbReference type="Proteomes" id="UP000662931">
    <property type="component" value="Chromosome 3"/>
</dbReference>
<evidence type="ECO:0000313" key="16">
    <source>
        <dbReference type="Proteomes" id="UP000662931"/>
    </source>
</evidence>
<evidence type="ECO:0000259" key="14">
    <source>
        <dbReference type="Pfam" id="PF07732"/>
    </source>
</evidence>
<comment type="similarity">
    <text evidence="2">Belongs to the multicopper oxidase family.</text>
</comment>
<keyword evidence="3" id="KW-0408">Iron</keyword>
<dbReference type="PANTHER" id="PTHR11709:SF361">
    <property type="entry name" value="IRON TRANSPORT MULTICOPPER OXIDASE FET3"/>
    <property type="match status" value="1"/>
</dbReference>
<keyword evidence="10" id="KW-1133">Transmembrane helix</keyword>
<feature type="compositionally biased region" description="Basic and acidic residues" evidence="9">
    <location>
        <begin position="642"/>
        <end position="661"/>
    </location>
</feature>
<dbReference type="Gene3D" id="2.60.40.420">
    <property type="entry name" value="Cupredoxins - blue copper proteins"/>
    <property type="match status" value="3"/>
</dbReference>
<dbReference type="FunFam" id="2.60.40.420:FF:000024">
    <property type="entry name" value="FET5p Multicopper oxidase"/>
    <property type="match status" value="1"/>
</dbReference>
<dbReference type="CDD" id="cd13851">
    <property type="entry name" value="CuRO_1_Fet3p"/>
    <property type="match status" value="1"/>
</dbReference>
<dbReference type="InterPro" id="IPR045087">
    <property type="entry name" value="Cu-oxidase_fam"/>
</dbReference>
<dbReference type="InterPro" id="IPR033138">
    <property type="entry name" value="Cu_oxidase_CS"/>
</dbReference>
<evidence type="ECO:0000256" key="9">
    <source>
        <dbReference type="SAM" id="MobiDB-lite"/>
    </source>
</evidence>
<dbReference type="PROSITE" id="PS00080">
    <property type="entry name" value="MULTICOPPER_OXIDASE2"/>
    <property type="match status" value="1"/>
</dbReference>
<sequence length="661" mass="74266">MKFTHLLSALVFAGWAFAEQKVHSYNWTAQWGKENPDGLYEREVVTCNGDYPWPGINVKKGDRIIISLTNHLENQNTSLHFHGLFQNGTNEYDGVPLMTQCEIPPNETMVYNFTVPDQAGTYWYHSHSSGQYMDGMRGSFVIEDTEDMPFDYDEEVVVSVSDWYHKTVSELTPAFMSLYNPTGAEPIPQTLLFNETFNGVWNVKPDTTYFLRIVNTGGFLSQYLWMEDHTFTVVAVDGVYVEPNETEIIYITAAQRYDVLIHTKNDTSKNYAFMQKMDEDMLDTLTGVAFINSTDAIVYNKSAPLPEEYISDNYDTDFLNDFYLVPVEPEELYEDYDYQIKIDVVMDNLGNGMNYAFFNNISYVAPKVPTLGTVLSADKYATNSLVYGESTHPIVLQKDEIVEIVLNNNDTGKHPFHLHGHVFQVVERGPSYLDEDEPVPYNESAPYDAPEYPMRRDTFYVNPQSYFVLRFKANNPGVWFFHCHIDWHLIQGLGLTIIEDPESIQAQQSLSDNWKDVCSAAGTPYIGNAANNTENYLNLKNQNVQVKNLPSGFTARGIVALVFSCIAGILGCVVICVYGMAQIPDMEKKIFDNLTADEQVLFLEEHDDDADDDTEVGGANGASGASGVNGANVANVTSATTAEKDAEVEENSKEGSSSDKN</sequence>
<evidence type="ECO:0000256" key="8">
    <source>
        <dbReference type="ARBA" id="ARBA00023180"/>
    </source>
</evidence>
<evidence type="ECO:0000256" key="7">
    <source>
        <dbReference type="ARBA" id="ARBA00023008"/>
    </source>
</evidence>
<keyword evidence="8" id="KW-0325">Glycoprotein</keyword>
<keyword evidence="16" id="KW-1185">Reference proteome</keyword>
<keyword evidence="10" id="KW-0812">Transmembrane</keyword>
<organism evidence="15 16">
    <name type="scientific">Eeniella nana</name>
    <name type="common">Yeast</name>
    <name type="synonym">Brettanomyces nanus</name>
    <dbReference type="NCBI Taxonomy" id="13502"/>
    <lineage>
        <taxon>Eukaryota</taxon>
        <taxon>Fungi</taxon>
        <taxon>Dikarya</taxon>
        <taxon>Ascomycota</taxon>
        <taxon>Saccharomycotina</taxon>
        <taxon>Pichiomycetes</taxon>
        <taxon>Pichiales</taxon>
        <taxon>Pichiaceae</taxon>
        <taxon>Brettanomyces</taxon>
    </lineage>
</organism>
<feature type="transmembrane region" description="Helical" evidence="10">
    <location>
        <begin position="558"/>
        <end position="581"/>
    </location>
</feature>
<dbReference type="Pfam" id="PF00394">
    <property type="entry name" value="Cu-oxidase"/>
    <property type="match status" value="1"/>
</dbReference>
<feature type="domain" description="Plastocyanin-like" evidence="12">
    <location>
        <begin position="154"/>
        <end position="292"/>
    </location>
</feature>
<evidence type="ECO:0000256" key="1">
    <source>
        <dbReference type="ARBA" id="ARBA00001935"/>
    </source>
</evidence>
<name>A0A875S3Z5_EENNA</name>
<accession>A0A875S3Z5</accession>
<gene>
    <name evidence="15" type="ORF">FOA43_002980</name>
</gene>
<feature type="chain" id="PRO_5034700074" description="Iron transport multicopper oxidase FET3" evidence="11">
    <location>
        <begin position="19"/>
        <end position="661"/>
    </location>
</feature>
<evidence type="ECO:0008006" key="17">
    <source>
        <dbReference type="Google" id="ProtNLM"/>
    </source>
</evidence>
<dbReference type="InterPro" id="IPR044130">
    <property type="entry name" value="CuRO_2_Fet3-like"/>
</dbReference>
<dbReference type="KEGG" id="bnn:FOA43_002980"/>
<feature type="domain" description="Plastocyanin-like" evidence="14">
    <location>
        <begin position="29"/>
        <end position="146"/>
    </location>
</feature>
<dbReference type="InterPro" id="IPR002355">
    <property type="entry name" value="Cu_oxidase_Cu_BS"/>
</dbReference>
<dbReference type="EMBL" id="CP064814">
    <property type="protein sequence ID" value="QPG75623.1"/>
    <property type="molecule type" value="Genomic_DNA"/>
</dbReference>
<dbReference type="RefSeq" id="XP_038779188.1">
    <property type="nucleotide sequence ID" value="XM_038923260.1"/>
</dbReference>
<dbReference type="GO" id="GO:0010106">
    <property type="term" value="P:cellular response to iron ion starvation"/>
    <property type="evidence" value="ECO:0007669"/>
    <property type="project" value="TreeGrafter"/>
</dbReference>
<evidence type="ECO:0000259" key="13">
    <source>
        <dbReference type="Pfam" id="PF07731"/>
    </source>
</evidence>
<keyword evidence="5 11" id="KW-0732">Signal</keyword>
<dbReference type="OrthoDB" id="2121828at2759"/>
<dbReference type="CDD" id="cd13899">
    <property type="entry name" value="CuRO_3_Fet3p"/>
    <property type="match status" value="1"/>
</dbReference>
<keyword evidence="3" id="KW-0813">Transport</keyword>
<dbReference type="GO" id="GO:0004322">
    <property type="term" value="F:ferroxidase activity"/>
    <property type="evidence" value="ECO:0007669"/>
    <property type="project" value="TreeGrafter"/>
</dbReference>
<evidence type="ECO:0000313" key="15">
    <source>
        <dbReference type="EMBL" id="QPG75623.1"/>
    </source>
</evidence>
<keyword evidence="6" id="KW-0560">Oxidoreductase</keyword>
<dbReference type="PANTHER" id="PTHR11709">
    <property type="entry name" value="MULTI-COPPER OXIDASE"/>
    <property type="match status" value="1"/>
</dbReference>
<feature type="signal peptide" evidence="11">
    <location>
        <begin position="1"/>
        <end position="18"/>
    </location>
</feature>
<dbReference type="Pfam" id="PF07732">
    <property type="entry name" value="Cu-oxidase_3"/>
    <property type="match status" value="1"/>
</dbReference>
<evidence type="ECO:0000256" key="10">
    <source>
        <dbReference type="SAM" id="Phobius"/>
    </source>
</evidence>
<proteinExistence type="inferred from homology"/>
<keyword evidence="7" id="KW-0186">Copper</keyword>
<comment type="cofactor">
    <cofactor evidence="1">
        <name>Cu cation</name>
        <dbReference type="ChEBI" id="CHEBI:23378"/>
    </cofactor>
</comment>
<evidence type="ECO:0000256" key="3">
    <source>
        <dbReference type="ARBA" id="ARBA00022496"/>
    </source>
</evidence>
<keyword evidence="3" id="KW-0410">Iron transport</keyword>
<evidence type="ECO:0000256" key="2">
    <source>
        <dbReference type="ARBA" id="ARBA00010609"/>
    </source>
</evidence>
<dbReference type="InterPro" id="IPR008972">
    <property type="entry name" value="Cupredoxin"/>
</dbReference>
<dbReference type="CDD" id="cd13877">
    <property type="entry name" value="CuRO_2_Fet3p_like"/>
    <property type="match status" value="1"/>
</dbReference>
<keyword evidence="3" id="KW-0406">Ion transport</keyword>
<dbReference type="GeneID" id="62196381"/>
<evidence type="ECO:0000256" key="4">
    <source>
        <dbReference type="ARBA" id="ARBA00022723"/>
    </source>
</evidence>
<dbReference type="GO" id="GO:0033573">
    <property type="term" value="C:high-affinity iron permease complex"/>
    <property type="evidence" value="ECO:0007669"/>
    <property type="project" value="TreeGrafter"/>
</dbReference>